<evidence type="ECO:0000259" key="5">
    <source>
        <dbReference type="PROSITE" id="PS50290"/>
    </source>
</evidence>
<dbReference type="InterPro" id="IPR000403">
    <property type="entry name" value="PI3/4_kinase_cat_dom"/>
</dbReference>
<protein>
    <submittedName>
        <fullName evidence="6">Uncharacterized protein</fullName>
    </submittedName>
</protein>
<dbReference type="PROSITE" id="PS50222">
    <property type="entry name" value="EF_HAND_2"/>
    <property type="match status" value="1"/>
</dbReference>
<dbReference type="Pfam" id="PF00454">
    <property type="entry name" value="PI3_PI4_kinase"/>
    <property type="match status" value="1"/>
</dbReference>
<evidence type="ECO:0000313" key="6">
    <source>
        <dbReference type="EMBL" id="CAD8455619.1"/>
    </source>
</evidence>
<feature type="region of interest" description="Disordered" evidence="3">
    <location>
        <begin position="289"/>
        <end position="310"/>
    </location>
</feature>
<feature type="compositionally biased region" description="Basic and acidic residues" evidence="3">
    <location>
        <begin position="876"/>
        <end position="894"/>
    </location>
</feature>
<dbReference type="GO" id="GO:0005737">
    <property type="term" value="C:cytoplasm"/>
    <property type="evidence" value="ECO:0007669"/>
    <property type="project" value="TreeGrafter"/>
</dbReference>
<dbReference type="GO" id="GO:0052742">
    <property type="term" value="F:phosphatidylinositol kinase activity"/>
    <property type="evidence" value="ECO:0007669"/>
    <property type="project" value="TreeGrafter"/>
</dbReference>
<keyword evidence="2" id="KW-0418">Kinase</keyword>
<feature type="region of interest" description="Disordered" evidence="3">
    <location>
        <begin position="87"/>
        <end position="113"/>
    </location>
</feature>
<dbReference type="GO" id="GO:0005509">
    <property type="term" value="F:calcium ion binding"/>
    <property type="evidence" value="ECO:0007669"/>
    <property type="project" value="InterPro"/>
</dbReference>
<dbReference type="Gene3D" id="3.30.1010.10">
    <property type="entry name" value="Phosphatidylinositol 3-kinase Catalytic Subunit, Chain A, domain 4"/>
    <property type="match status" value="1"/>
</dbReference>
<feature type="domain" description="PI3K/PI4K catalytic" evidence="5">
    <location>
        <begin position="535"/>
        <end position="784"/>
    </location>
</feature>
<accession>A0A7S0H4M1</accession>
<dbReference type="InterPro" id="IPR002048">
    <property type="entry name" value="EF_hand_dom"/>
</dbReference>
<feature type="compositionally biased region" description="Polar residues" evidence="3">
    <location>
        <begin position="918"/>
        <end position="933"/>
    </location>
</feature>
<feature type="region of interest" description="Disordered" evidence="3">
    <location>
        <begin position="871"/>
        <end position="993"/>
    </location>
</feature>
<evidence type="ECO:0000256" key="1">
    <source>
        <dbReference type="ARBA" id="ARBA00022679"/>
    </source>
</evidence>
<evidence type="ECO:0000256" key="2">
    <source>
        <dbReference type="ARBA" id="ARBA00022777"/>
    </source>
</evidence>
<feature type="domain" description="EF-hand" evidence="4">
    <location>
        <begin position="205"/>
        <end position="240"/>
    </location>
</feature>
<dbReference type="PANTHER" id="PTHR10048">
    <property type="entry name" value="PHOSPHATIDYLINOSITOL KINASE"/>
    <property type="match status" value="1"/>
</dbReference>
<feature type="compositionally biased region" description="Basic residues" evidence="3">
    <location>
        <begin position="845"/>
        <end position="854"/>
    </location>
</feature>
<proteinExistence type="predicted"/>
<dbReference type="SUPFAM" id="SSF56112">
    <property type="entry name" value="Protein kinase-like (PK-like)"/>
    <property type="match status" value="1"/>
</dbReference>
<dbReference type="InterPro" id="IPR015433">
    <property type="entry name" value="PI3/4_kinase"/>
</dbReference>
<evidence type="ECO:0000259" key="4">
    <source>
        <dbReference type="PROSITE" id="PS50222"/>
    </source>
</evidence>
<feature type="compositionally biased region" description="Polar residues" evidence="3">
    <location>
        <begin position="137"/>
        <end position="152"/>
    </location>
</feature>
<feature type="compositionally biased region" description="Basic residues" evidence="3">
    <location>
        <begin position="797"/>
        <end position="806"/>
    </location>
</feature>
<dbReference type="GO" id="GO:0048015">
    <property type="term" value="P:phosphatidylinositol-mediated signaling"/>
    <property type="evidence" value="ECO:0007669"/>
    <property type="project" value="TreeGrafter"/>
</dbReference>
<dbReference type="GO" id="GO:0046854">
    <property type="term" value="P:phosphatidylinositol phosphate biosynthetic process"/>
    <property type="evidence" value="ECO:0007669"/>
    <property type="project" value="InterPro"/>
</dbReference>
<feature type="region of interest" description="Disordered" evidence="3">
    <location>
        <begin position="129"/>
        <end position="157"/>
    </location>
</feature>
<reference evidence="6" key="1">
    <citation type="submission" date="2021-01" db="EMBL/GenBank/DDBJ databases">
        <authorList>
            <person name="Corre E."/>
            <person name="Pelletier E."/>
            <person name="Niang G."/>
            <person name="Scheremetjew M."/>
            <person name="Finn R."/>
            <person name="Kale V."/>
            <person name="Holt S."/>
            <person name="Cochrane G."/>
            <person name="Meng A."/>
            <person name="Brown T."/>
            <person name="Cohen L."/>
        </authorList>
    </citation>
    <scope>NUCLEOTIDE SEQUENCE</scope>
    <source>
        <strain evidence="6">CCMP2058</strain>
    </source>
</reference>
<organism evidence="6">
    <name type="scientific">Amorphochlora amoebiformis</name>
    <dbReference type="NCBI Taxonomy" id="1561963"/>
    <lineage>
        <taxon>Eukaryota</taxon>
        <taxon>Sar</taxon>
        <taxon>Rhizaria</taxon>
        <taxon>Cercozoa</taxon>
        <taxon>Chlorarachniophyceae</taxon>
        <taxon>Amorphochlora</taxon>
    </lineage>
</organism>
<keyword evidence="1" id="KW-0808">Transferase</keyword>
<dbReference type="EMBL" id="HBEM01021304">
    <property type="protein sequence ID" value="CAD8455619.1"/>
    <property type="molecule type" value="Transcribed_RNA"/>
</dbReference>
<dbReference type="AlphaFoldDB" id="A0A7S0H4M1"/>
<feature type="region of interest" description="Disordered" evidence="3">
    <location>
        <begin position="249"/>
        <end position="271"/>
    </location>
</feature>
<dbReference type="GO" id="GO:0016020">
    <property type="term" value="C:membrane"/>
    <property type="evidence" value="ECO:0007669"/>
    <property type="project" value="TreeGrafter"/>
</dbReference>
<dbReference type="InterPro" id="IPR011009">
    <property type="entry name" value="Kinase-like_dom_sf"/>
</dbReference>
<feature type="compositionally biased region" description="Low complexity" evidence="3">
    <location>
        <begin position="934"/>
        <end position="951"/>
    </location>
</feature>
<dbReference type="Gene3D" id="1.10.1070.11">
    <property type="entry name" value="Phosphatidylinositol 3-/4-kinase, catalytic domain"/>
    <property type="match status" value="1"/>
</dbReference>
<feature type="region of interest" description="Disordered" evidence="3">
    <location>
        <begin position="793"/>
        <end position="858"/>
    </location>
</feature>
<dbReference type="InterPro" id="IPR036940">
    <property type="entry name" value="PI3/4_kinase_cat_sf"/>
</dbReference>
<evidence type="ECO:0000256" key="3">
    <source>
        <dbReference type="SAM" id="MobiDB-lite"/>
    </source>
</evidence>
<dbReference type="PROSITE" id="PS50290">
    <property type="entry name" value="PI3_4_KINASE_3"/>
    <property type="match status" value="1"/>
</dbReference>
<dbReference type="SMART" id="SM00146">
    <property type="entry name" value="PI3Kc"/>
    <property type="match status" value="1"/>
</dbReference>
<feature type="region of interest" description="Disordered" evidence="3">
    <location>
        <begin position="1121"/>
        <end position="1140"/>
    </location>
</feature>
<sequence>MGDTTSRDVAIDAVDDALILFDTPQSDPIKRKKCIEKIWKIIRHHQNADILDRKQASSLLEVLVWRSEARSKLRGYRKIHASRSKLLKMGSTSNISTHEEKNQKKGHKKNRSIGSHTSISKLFSQSFQGSLGKVPSRPTTPIKTSRPGTPNSPRRGFPSSFGLSTSIVAMEGARVHTLKGRGTLADAPRERHYGMIDFRTNTGSKLRELIDSFLDKMDSDRDGRIKKYEFMLWAANALSDPVATLEAKSPLSKSTSTPVNKRGSIARPASDPADFTGVMKETWASSSTIEQAEASKTACNGGVEGDQSTRARTRRLSLTLPGVDVDHIQRFVFEDTPVFMQTPFGLGRVIQGENKVDGQLKVQYEWSKKNQNATGYYRKNWAGGFMSLKPDFIRLAKPLSNYELPNEIRLYHRICHETLDDNDIANMTERQIILLLPVLIHWKSMQLRRRMLENITILRQAFWLHRSVVTLVHKSYVHSIMDETPAMQKEDTIRFFTDLKRLMELEELEVGQTFGSEEQPLQILCPIYPERTVVQVRVIKLFTSGHSPVLLGIRLSGLPSFEGKIIFKPDELRSDMMIMRMFEIFNVLWRSARLPITPYSYTFKIVATDEHSGVMEFIERSEELQNWNGENIMAMDEDTLNEFIRSAAGSFVGCYILGCRDRHKSNFMVQDDRVFLQIDFKHCFDHKTRVVDAPHFAIAKSIHRCLKKRKKWKTFKDLCLGAFKVLRRTQATIVHICTRMFRGLWFEQEQMETWLLKAFRSHETERQALISISELIDKGHSSWRKKLKNFTHSQSLARKHRRHHSRTTSTGWTFGIGSPRSRKSSRDRDERRHRPRSTSNSPTHKSNRKTGHSRKLSDFILDMYKTATGKFDDEEDRNRAHSAPKKEDMLDRGRKSPSPEGSKSLRKAYFKRAASSRAIDSQNRLGSGSAQMRSASSALSHSVQSSSRISSTKVQPASRRLSRRTGSVEMMSKSPPAPRTRVNPRRTSTKTLVRSQSAAFISYSAATTPRRGVSRFQMNSMDDRSDSDLSWDEKHRRLASMKAKEAASLERTEDLEAANLSGSEEDPTGFKIIGAKALARRVGSHSAQSSIVTEASFVSLPTSMRSATRMAKKKSISITFSDKDLPSADDRDASDLKKQPMRQDKWNGLLYNFVD</sequence>
<name>A0A7S0H4M1_9EUKA</name>
<gene>
    <name evidence="6" type="ORF">LAMO00422_LOCUS14564</name>
</gene>